<protein>
    <submittedName>
        <fullName evidence="2">Uncharacterized protein</fullName>
    </submittedName>
</protein>
<gene>
    <name evidence="2" type="ORF">GCWU000325_00704</name>
</gene>
<evidence type="ECO:0000313" key="3">
    <source>
        <dbReference type="Proteomes" id="UP000003460"/>
    </source>
</evidence>
<accession>C9LES3</accession>
<dbReference type="EMBL" id="ACIJ02000016">
    <property type="protein sequence ID" value="EEX72242.1"/>
    <property type="molecule type" value="Genomic_DNA"/>
</dbReference>
<reference evidence="2" key="1">
    <citation type="submission" date="2009-09" db="EMBL/GenBank/DDBJ databases">
        <authorList>
            <person name="Weinstock G."/>
            <person name="Sodergren E."/>
            <person name="Clifton S."/>
            <person name="Fulton L."/>
            <person name="Fulton B."/>
            <person name="Courtney L."/>
            <person name="Fronick C."/>
            <person name="Harrison M."/>
            <person name="Strong C."/>
            <person name="Farmer C."/>
            <person name="Delahaunty K."/>
            <person name="Markovic C."/>
            <person name="Hall O."/>
            <person name="Minx P."/>
            <person name="Tomlinson C."/>
            <person name="Mitreva M."/>
            <person name="Nelson J."/>
            <person name="Hou S."/>
            <person name="Wollam A."/>
            <person name="Pepin K.H."/>
            <person name="Johnson M."/>
            <person name="Bhonagiri V."/>
            <person name="Nash W.E."/>
            <person name="Warren W."/>
            <person name="Chinwalla A."/>
            <person name="Mardis E.R."/>
            <person name="Wilson R.K."/>
        </authorList>
    </citation>
    <scope>NUCLEOTIDE SEQUENCE [LARGE SCALE GENOMIC DNA]</scope>
    <source>
        <strain evidence="2">ATCC 51259</strain>
    </source>
</reference>
<proteinExistence type="predicted"/>
<name>C9LES3_9BACT</name>
<keyword evidence="3" id="KW-1185">Reference proteome</keyword>
<feature type="compositionally biased region" description="Basic and acidic residues" evidence="1">
    <location>
        <begin position="1"/>
        <end position="19"/>
    </location>
</feature>
<feature type="region of interest" description="Disordered" evidence="1">
    <location>
        <begin position="1"/>
        <end position="50"/>
    </location>
</feature>
<evidence type="ECO:0000313" key="2">
    <source>
        <dbReference type="EMBL" id="EEX72242.1"/>
    </source>
</evidence>
<dbReference type="HOGENOM" id="CLU_3121306_0_0_10"/>
<dbReference type="AlphaFoldDB" id="C9LES3"/>
<dbReference type="STRING" id="626522.GCWU000325_00704"/>
<organism evidence="2 3">
    <name type="scientific">Alloprevotella tannerae ATCC 51259</name>
    <dbReference type="NCBI Taxonomy" id="626522"/>
    <lineage>
        <taxon>Bacteria</taxon>
        <taxon>Pseudomonadati</taxon>
        <taxon>Bacteroidota</taxon>
        <taxon>Bacteroidia</taxon>
        <taxon>Bacteroidales</taxon>
        <taxon>Prevotellaceae</taxon>
        <taxon>Alloprevotella</taxon>
    </lineage>
</organism>
<comment type="caution">
    <text evidence="2">The sequence shown here is derived from an EMBL/GenBank/DDBJ whole genome shotgun (WGS) entry which is preliminary data.</text>
</comment>
<dbReference type="Proteomes" id="UP000003460">
    <property type="component" value="Unassembled WGS sequence"/>
</dbReference>
<sequence length="50" mass="5872">MYARERKLKSWDGETEHTRCRTRQSPTFAHHCRDRVPQKSLAASGEKNDV</sequence>
<evidence type="ECO:0000256" key="1">
    <source>
        <dbReference type="SAM" id="MobiDB-lite"/>
    </source>
</evidence>